<dbReference type="AlphaFoldDB" id="A0AAV1Q910"/>
<dbReference type="EMBL" id="CAWUFR010000623">
    <property type="protein sequence ID" value="CAK6979889.1"/>
    <property type="molecule type" value="Genomic_DNA"/>
</dbReference>
<evidence type="ECO:0000256" key="1">
    <source>
        <dbReference type="SAM" id="Phobius"/>
    </source>
</evidence>
<name>A0AAV1Q910_SCOSC</name>
<keyword evidence="1" id="KW-0472">Membrane</keyword>
<sequence length="151" mass="16270">MKVEEEEEQLVTCCQGANGRKSTRNTLLCFHLLVPEDLGLIGKSFFSRCFKQTIHPDNNEVITTPAPKQESLNKTHRSYLLLALGPFLLLLLLIVAVVETEDVCFGTLTQTFWPDAKQLCTSAALCTQSPAAPGAPAAPASPGAVLQKTGS</sequence>
<keyword evidence="1" id="KW-0812">Transmembrane</keyword>
<organism evidence="2 3">
    <name type="scientific">Scomber scombrus</name>
    <name type="common">Atlantic mackerel</name>
    <name type="synonym">Scomber vernalis</name>
    <dbReference type="NCBI Taxonomy" id="13677"/>
    <lineage>
        <taxon>Eukaryota</taxon>
        <taxon>Metazoa</taxon>
        <taxon>Chordata</taxon>
        <taxon>Craniata</taxon>
        <taxon>Vertebrata</taxon>
        <taxon>Euteleostomi</taxon>
        <taxon>Actinopterygii</taxon>
        <taxon>Neopterygii</taxon>
        <taxon>Teleostei</taxon>
        <taxon>Neoteleostei</taxon>
        <taxon>Acanthomorphata</taxon>
        <taxon>Pelagiaria</taxon>
        <taxon>Scombriformes</taxon>
        <taxon>Scombridae</taxon>
        <taxon>Scomber</taxon>
    </lineage>
</organism>
<reference evidence="2 3" key="1">
    <citation type="submission" date="2024-01" db="EMBL/GenBank/DDBJ databases">
        <authorList>
            <person name="Alioto T."/>
            <person name="Alioto T."/>
            <person name="Gomez Garrido J."/>
        </authorList>
    </citation>
    <scope>NUCLEOTIDE SEQUENCE [LARGE SCALE GENOMIC DNA]</scope>
</reference>
<accession>A0AAV1Q910</accession>
<evidence type="ECO:0000313" key="3">
    <source>
        <dbReference type="Proteomes" id="UP001314229"/>
    </source>
</evidence>
<evidence type="ECO:0000313" key="2">
    <source>
        <dbReference type="EMBL" id="CAK6979889.1"/>
    </source>
</evidence>
<comment type="caution">
    <text evidence="2">The sequence shown here is derived from an EMBL/GenBank/DDBJ whole genome shotgun (WGS) entry which is preliminary data.</text>
</comment>
<proteinExistence type="predicted"/>
<protein>
    <submittedName>
        <fullName evidence="2">Uncharacterized protein</fullName>
    </submittedName>
</protein>
<dbReference type="Proteomes" id="UP001314229">
    <property type="component" value="Unassembled WGS sequence"/>
</dbReference>
<feature type="non-terminal residue" evidence="2">
    <location>
        <position position="151"/>
    </location>
</feature>
<gene>
    <name evidence="2" type="ORF">FSCOSCO3_A002729</name>
</gene>
<keyword evidence="3" id="KW-1185">Reference proteome</keyword>
<keyword evidence="1" id="KW-1133">Transmembrane helix</keyword>
<feature type="transmembrane region" description="Helical" evidence="1">
    <location>
        <begin position="78"/>
        <end position="98"/>
    </location>
</feature>